<evidence type="ECO:0000313" key="3">
    <source>
        <dbReference type="EMBL" id="KFU78448.1"/>
    </source>
</evidence>
<organism evidence="3 4">
    <name type="scientific">Amycolatopsis lurida NRRL 2430</name>
    <dbReference type="NCBI Taxonomy" id="1460371"/>
    <lineage>
        <taxon>Bacteria</taxon>
        <taxon>Bacillati</taxon>
        <taxon>Actinomycetota</taxon>
        <taxon>Actinomycetes</taxon>
        <taxon>Pseudonocardiales</taxon>
        <taxon>Pseudonocardiaceae</taxon>
        <taxon>Amycolatopsis</taxon>
    </lineage>
</organism>
<dbReference type="GO" id="GO:0003677">
    <property type="term" value="F:DNA binding"/>
    <property type="evidence" value="ECO:0007669"/>
    <property type="project" value="InterPro"/>
</dbReference>
<feature type="region of interest" description="Disordered" evidence="1">
    <location>
        <begin position="91"/>
        <end position="111"/>
    </location>
</feature>
<dbReference type="EMBL" id="JFBM01000024">
    <property type="protein sequence ID" value="KFU78448.1"/>
    <property type="molecule type" value="Genomic_DNA"/>
</dbReference>
<comment type="caution">
    <text evidence="3">The sequence shown here is derived from an EMBL/GenBank/DDBJ whole genome shotgun (WGS) entry which is preliminary data.</text>
</comment>
<dbReference type="Proteomes" id="UP000256220">
    <property type="component" value="Unassembled WGS sequence"/>
</dbReference>
<dbReference type="PROSITE" id="PS50943">
    <property type="entry name" value="HTH_CROC1"/>
    <property type="match status" value="1"/>
</dbReference>
<proteinExistence type="predicted"/>
<dbReference type="InterPro" id="IPR001387">
    <property type="entry name" value="Cro/C1-type_HTH"/>
</dbReference>
<dbReference type="Gene3D" id="1.10.260.40">
    <property type="entry name" value="lambda repressor-like DNA-binding domains"/>
    <property type="match status" value="1"/>
</dbReference>
<protein>
    <recommendedName>
        <fullName evidence="2">HTH cro/C1-type domain-containing protein</fullName>
    </recommendedName>
</protein>
<evidence type="ECO:0000259" key="2">
    <source>
        <dbReference type="PROSITE" id="PS50943"/>
    </source>
</evidence>
<dbReference type="AlphaFoldDB" id="A0A2P2FP01"/>
<dbReference type="InterPro" id="IPR010982">
    <property type="entry name" value="Lambda_DNA-bd_dom_sf"/>
</dbReference>
<gene>
    <name evidence="3" type="ORF">BB31_25070</name>
</gene>
<dbReference type="SMART" id="SM00530">
    <property type="entry name" value="HTH_XRE"/>
    <property type="match status" value="1"/>
</dbReference>
<accession>A0A2P2FP01</accession>
<reference evidence="3 4" key="1">
    <citation type="journal article" date="2014" name="Genome Announc.">
        <title>Draft Genome Sequence of Amycolatopsis lurida NRRL 2430, Producer of the Glycopeptide Family Antibiotic Ristocetin.</title>
        <authorList>
            <person name="Kwun M.J."/>
            <person name="Hong H.J."/>
        </authorList>
    </citation>
    <scope>NUCLEOTIDE SEQUENCE [LARGE SCALE GENOMIC DNA]</scope>
    <source>
        <strain evidence="3 4">NRRL 2430</strain>
    </source>
</reference>
<evidence type="ECO:0000256" key="1">
    <source>
        <dbReference type="SAM" id="MobiDB-lite"/>
    </source>
</evidence>
<dbReference type="Pfam" id="PF13560">
    <property type="entry name" value="HTH_31"/>
    <property type="match status" value="1"/>
</dbReference>
<dbReference type="CDD" id="cd00093">
    <property type="entry name" value="HTH_XRE"/>
    <property type="match status" value="1"/>
</dbReference>
<name>A0A2P2FP01_AMYLU</name>
<dbReference type="RefSeq" id="WP_091598862.1">
    <property type="nucleotide sequence ID" value="NZ_JFBM01000024.1"/>
</dbReference>
<feature type="domain" description="HTH cro/C1-type" evidence="2">
    <location>
        <begin position="19"/>
        <end position="73"/>
    </location>
</feature>
<evidence type="ECO:0000313" key="4">
    <source>
        <dbReference type="Proteomes" id="UP000256220"/>
    </source>
</evidence>
<keyword evidence="4" id="KW-1185">Reference proteome</keyword>
<sequence>MADESVTAETAHARLAGEIKRLRSAADLSQAGLGERVGYTRNYVSMAERAGGNLPSQNLVEALDQALGAAGQLYALWRAAKEEQQVRRRLGRASVLTSSPPPLSTEGVEDAELSRQAVAEDARDAARVARMIASSGTTNEAVEQFDSEIRRIAAAYISRPLVDVFGEIRELRQEVFRLLDCNRIPNQLRDLYLHASRLGGLQAHVSLDLGDYRAADIHAQTAWLYAKLAGHQDMLGWIKALQSLIAYWDDRLEDAVERAREGALFRPRGTTGARLASLEARACAARGDEQGTLIALDVAESARADATTDEYSGVFTFPTAKQSVYAGTTLLTLKSSPALAKQAIGKSQFALDVYQVAAPADRSAGDIFAARLDLAGAHMVLGDLDATQSYLVPVLSAPEVRRTASIVKRARDIGDRLSSTKYLTTARAKGMRNEIREFCAPPPALPPGSGVVAK</sequence>
<dbReference type="SUPFAM" id="SSF47413">
    <property type="entry name" value="lambda repressor-like DNA-binding domains"/>
    <property type="match status" value="1"/>
</dbReference>